<proteinExistence type="predicted"/>
<feature type="non-terminal residue" evidence="1">
    <location>
        <position position="1"/>
    </location>
</feature>
<dbReference type="EMBL" id="LAZR01063944">
    <property type="protein sequence ID" value="KKK58514.1"/>
    <property type="molecule type" value="Genomic_DNA"/>
</dbReference>
<protein>
    <submittedName>
        <fullName evidence="1">Uncharacterized protein</fullName>
    </submittedName>
</protein>
<accession>A0A0F8YWS7</accession>
<evidence type="ECO:0000313" key="1">
    <source>
        <dbReference type="EMBL" id="KKK58514.1"/>
    </source>
</evidence>
<comment type="caution">
    <text evidence="1">The sequence shown here is derived from an EMBL/GenBank/DDBJ whole genome shotgun (WGS) entry which is preliminary data.</text>
</comment>
<reference evidence="1" key="1">
    <citation type="journal article" date="2015" name="Nature">
        <title>Complex archaea that bridge the gap between prokaryotes and eukaryotes.</title>
        <authorList>
            <person name="Spang A."/>
            <person name="Saw J.H."/>
            <person name="Jorgensen S.L."/>
            <person name="Zaremba-Niedzwiedzka K."/>
            <person name="Martijn J."/>
            <person name="Lind A.E."/>
            <person name="van Eijk R."/>
            <person name="Schleper C."/>
            <person name="Guy L."/>
            <person name="Ettema T.J."/>
        </authorList>
    </citation>
    <scope>NUCLEOTIDE SEQUENCE</scope>
</reference>
<dbReference type="AlphaFoldDB" id="A0A0F8YWS7"/>
<gene>
    <name evidence="1" type="ORF">LCGC14_3043700</name>
</gene>
<organism evidence="1">
    <name type="scientific">marine sediment metagenome</name>
    <dbReference type="NCBI Taxonomy" id="412755"/>
    <lineage>
        <taxon>unclassified sequences</taxon>
        <taxon>metagenomes</taxon>
        <taxon>ecological metagenomes</taxon>
    </lineage>
</organism>
<name>A0A0F8YWS7_9ZZZZ</name>
<sequence length="68" mass="7560">RKLLIMLIAIFGLQAIADESPNNDAQSRYDNLLAYYFAAARTDDQEVIKQFVSAGIPSTAITIKVTQR</sequence>